<dbReference type="CDD" id="cd18787">
    <property type="entry name" value="SF2_C_DEAD"/>
    <property type="match status" value="1"/>
</dbReference>
<dbReference type="EC" id="3.6.4.13" evidence="1"/>
<evidence type="ECO:0000259" key="11">
    <source>
        <dbReference type="PROSITE" id="PS51194"/>
    </source>
</evidence>
<organism evidence="13 14">
    <name type="scientific">Ceratopteris richardii</name>
    <name type="common">Triangle waterfern</name>
    <dbReference type="NCBI Taxonomy" id="49495"/>
    <lineage>
        <taxon>Eukaryota</taxon>
        <taxon>Viridiplantae</taxon>
        <taxon>Streptophyta</taxon>
        <taxon>Embryophyta</taxon>
        <taxon>Tracheophyta</taxon>
        <taxon>Polypodiopsida</taxon>
        <taxon>Polypodiidae</taxon>
        <taxon>Polypodiales</taxon>
        <taxon>Pteridineae</taxon>
        <taxon>Pteridaceae</taxon>
        <taxon>Parkerioideae</taxon>
        <taxon>Ceratopteris</taxon>
    </lineage>
</organism>
<evidence type="ECO:0000256" key="1">
    <source>
        <dbReference type="ARBA" id="ARBA00012552"/>
    </source>
</evidence>
<evidence type="ECO:0000259" key="12">
    <source>
        <dbReference type="PROSITE" id="PS51195"/>
    </source>
</evidence>
<keyword evidence="6" id="KW-0067">ATP-binding</keyword>
<keyword evidence="2" id="KW-0934">Plastid</keyword>
<dbReference type="EMBL" id="CM035411">
    <property type="protein sequence ID" value="KAH7435008.1"/>
    <property type="molecule type" value="Genomic_DNA"/>
</dbReference>
<gene>
    <name evidence="13" type="ORF">KP509_06G044900</name>
</gene>
<dbReference type="PANTHER" id="PTHR47958">
    <property type="entry name" value="ATP-DEPENDENT RNA HELICASE DBP3"/>
    <property type="match status" value="1"/>
</dbReference>
<keyword evidence="14" id="KW-1185">Reference proteome</keyword>
<dbReference type="AlphaFoldDB" id="A0A8T2UJX1"/>
<dbReference type="CDD" id="cd00201">
    <property type="entry name" value="WW"/>
    <property type="match status" value="1"/>
</dbReference>
<evidence type="ECO:0000256" key="8">
    <source>
        <dbReference type="SAM" id="MobiDB-lite"/>
    </source>
</evidence>
<dbReference type="PROSITE" id="PS51194">
    <property type="entry name" value="HELICASE_CTER"/>
    <property type="match status" value="1"/>
</dbReference>
<feature type="compositionally biased region" description="Basic and acidic residues" evidence="8">
    <location>
        <begin position="768"/>
        <end position="780"/>
    </location>
</feature>
<dbReference type="Proteomes" id="UP000825935">
    <property type="component" value="Chromosome 6"/>
</dbReference>
<dbReference type="FunFam" id="3.40.50.300:FF:000008">
    <property type="entry name" value="ATP-dependent RNA helicase RhlB"/>
    <property type="match status" value="1"/>
</dbReference>
<feature type="region of interest" description="Disordered" evidence="8">
    <location>
        <begin position="733"/>
        <end position="892"/>
    </location>
</feature>
<feature type="compositionally biased region" description="Low complexity" evidence="8">
    <location>
        <begin position="273"/>
        <end position="283"/>
    </location>
</feature>
<sequence>MKETMEAAAPKPGVHFAPSDPTLPPPWKALVDGSTGYIYYWNTETNTTQYEKPLPPKPPPQAGSPFPRGLPPVGTSQSQPCGTHTVSHSGPAERRNENYPHSTGANSFNQGQGKHGMGNASSHPSGMVNDEQSVNPHAVGKGNMFGNFSSQSSGHPGRHMASVVMRNNPPSSHMHGGSSRGTPNTHRAAVHVSSSDGSYGGARSAHNRGPGGVQGALGINMHSTPGRGMSSGLCANMPMQPKLAPLPVPQRQQGMGAMNVPAQSRHMGHHDSGTGPLPSGSSSFKRPASDHEAVPHKRPRIQGFSESARIFDVDTYRHQHEITVAGDNVPPPFMSFESANFPPQIARELYTAGFHAPTPIQAQSWPIALQGRDIIAVAKTGSGKTLGYLLPAFLHLGRIRVNRQLGPIVLVLSPTRELATQIQDEAVKFGKSSRISCTCVYGGAPKGPQLHSLDHGADIVIATPGRLNDFLEMRRVSLRQVSYLVLDEADRMLDMGFEPQIRKIVREIPPNRQTLMFTATWPKEVRKIAEDLLTHPAQVNIGNTDELVANKAITQYVEVVLPYEKQGKLERLLRSQEPGSKTIIFCSTKKMCDQLARSLGRVFRAAAIHGDKSQTERDHVLAQFKAGKYPILVATDVAARGLDIKDIRVVINFDFPTGVEDYVHRIGRTGRAGATGIAYSFFTEQDAKHAKELIGVLEGANQKVPRELRDFAASSFYPKRGGRWESKPAGIRDGHPGGFEGGFGHGSHVGGQVEGYPGRGGWLPSAGHNDRRDKPIDRFAGRGKFSRSSARNSYSDGRSLVHDVTRKYGVRETSHNHSYSSCSPNRGKDRGWSRSQSRSRSRSQSRSKSHSFDRHSDDRRWSPRKGQGSYRSRSPASKSPRHSSPPLIEKVNAETTIMDSIIGESKPSVEDGDAASREVNPSLAASIEPGLVTESVLATEKVIGSSQPVEKDTMIEQGVVSDTAGIVGNK</sequence>
<feature type="region of interest" description="Disordered" evidence="8">
    <location>
        <begin position="1"/>
        <end position="25"/>
    </location>
</feature>
<feature type="compositionally biased region" description="Polar residues" evidence="8">
    <location>
        <begin position="786"/>
        <end position="796"/>
    </location>
</feature>
<proteinExistence type="predicted"/>
<evidence type="ECO:0000256" key="4">
    <source>
        <dbReference type="ARBA" id="ARBA00022801"/>
    </source>
</evidence>
<dbReference type="Pfam" id="PF00271">
    <property type="entry name" value="Helicase_C"/>
    <property type="match status" value="1"/>
</dbReference>
<dbReference type="GO" id="GO:0005524">
    <property type="term" value="F:ATP binding"/>
    <property type="evidence" value="ECO:0007669"/>
    <property type="project" value="UniProtKB-KW"/>
</dbReference>
<dbReference type="SUPFAM" id="SSF52540">
    <property type="entry name" value="P-loop containing nucleoside triphosphate hydrolases"/>
    <property type="match status" value="1"/>
</dbReference>
<dbReference type="Gene3D" id="3.40.50.300">
    <property type="entry name" value="P-loop containing nucleotide triphosphate hydrolases"/>
    <property type="match status" value="2"/>
</dbReference>
<dbReference type="InterPro" id="IPR036020">
    <property type="entry name" value="WW_dom_sf"/>
</dbReference>
<feature type="domain" description="Helicase ATP-binding" evidence="10">
    <location>
        <begin position="365"/>
        <end position="539"/>
    </location>
</feature>
<keyword evidence="4" id="KW-0378">Hydrolase</keyword>
<feature type="domain" description="WW" evidence="9">
    <location>
        <begin position="21"/>
        <end position="55"/>
    </location>
</feature>
<feature type="compositionally biased region" description="Basic and acidic residues" evidence="8">
    <location>
        <begin position="850"/>
        <end position="861"/>
    </location>
</feature>
<evidence type="ECO:0000256" key="6">
    <source>
        <dbReference type="ARBA" id="ARBA00022840"/>
    </source>
</evidence>
<dbReference type="InterPro" id="IPR011545">
    <property type="entry name" value="DEAD/DEAH_box_helicase_dom"/>
</dbReference>
<reference evidence="13" key="1">
    <citation type="submission" date="2021-08" db="EMBL/GenBank/DDBJ databases">
        <title>WGS assembly of Ceratopteris richardii.</title>
        <authorList>
            <person name="Marchant D.B."/>
            <person name="Chen G."/>
            <person name="Jenkins J."/>
            <person name="Shu S."/>
            <person name="Leebens-Mack J."/>
            <person name="Grimwood J."/>
            <person name="Schmutz J."/>
            <person name="Soltis P."/>
            <person name="Soltis D."/>
            <person name="Chen Z.-H."/>
        </authorList>
    </citation>
    <scope>NUCLEOTIDE SEQUENCE</scope>
    <source>
        <strain evidence="13">Whitten #5841</strain>
        <tissue evidence="13">Leaf</tissue>
    </source>
</reference>
<dbReference type="Gene3D" id="2.20.70.10">
    <property type="match status" value="1"/>
</dbReference>
<dbReference type="InterPro" id="IPR001202">
    <property type="entry name" value="WW_dom"/>
</dbReference>
<dbReference type="InterPro" id="IPR001650">
    <property type="entry name" value="Helicase_C-like"/>
</dbReference>
<keyword evidence="2" id="KW-0150">Chloroplast</keyword>
<dbReference type="OrthoDB" id="196131at2759"/>
<dbReference type="PROSITE" id="PS50020">
    <property type="entry name" value="WW_DOMAIN_2"/>
    <property type="match status" value="1"/>
</dbReference>
<feature type="short sequence motif" description="Q motif" evidence="7">
    <location>
        <begin position="334"/>
        <end position="362"/>
    </location>
</feature>
<feature type="compositionally biased region" description="Pro residues" evidence="8">
    <location>
        <begin position="53"/>
        <end position="62"/>
    </location>
</feature>
<accession>A0A8T2UJX1</accession>
<keyword evidence="3" id="KW-0547">Nucleotide-binding</keyword>
<dbReference type="FunFam" id="3.40.50.300:FF:000079">
    <property type="entry name" value="probable ATP-dependent RNA helicase DDX17"/>
    <property type="match status" value="1"/>
</dbReference>
<evidence type="ECO:0000313" key="14">
    <source>
        <dbReference type="Proteomes" id="UP000825935"/>
    </source>
</evidence>
<dbReference type="GO" id="GO:0003724">
    <property type="term" value="F:RNA helicase activity"/>
    <property type="evidence" value="ECO:0007669"/>
    <property type="project" value="UniProtKB-EC"/>
</dbReference>
<dbReference type="Pfam" id="PF00397">
    <property type="entry name" value="WW"/>
    <property type="match status" value="1"/>
</dbReference>
<dbReference type="EMBL" id="CM035411">
    <property type="protein sequence ID" value="KAH7435010.1"/>
    <property type="molecule type" value="Genomic_DNA"/>
</dbReference>
<dbReference type="Pfam" id="PF00270">
    <property type="entry name" value="DEAD"/>
    <property type="match status" value="1"/>
</dbReference>
<dbReference type="InterPro" id="IPR027417">
    <property type="entry name" value="P-loop_NTPase"/>
</dbReference>
<feature type="region of interest" description="Disordered" evidence="8">
    <location>
        <begin position="262"/>
        <end position="301"/>
    </location>
</feature>
<dbReference type="InterPro" id="IPR014001">
    <property type="entry name" value="Helicase_ATP-bd"/>
</dbReference>
<evidence type="ECO:0000313" key="13">
    <source>
        <dbReference type="EMBL" id="KAH7435008.1"/>
    </source>
</evidence>
<evidence type="ECO:0000256" key="3">
    <source>
        <dbReference type="ARBA" id="ARBA00022741"/>
    </source>
</evidence>
<evidence type="ECO:0000259" key="10">
    <source>
        <dbReference type="PROSITE" id="PS51192"/>
    </source>
</evidence>
<feature type="compositionally biased region" description="Polar residues" evidence="8">
    <location>
        <begin position="74"/>
        <end position="88"/>
    </location>
</feature>
<dbReference type="SMART" id="SM00456">
    <property type="entry name" value="WW"/>
    <property type="match status" value="1"/>
</dbReference>
<feature type="domain" description="DEAD-box RNA helicase Q" evidence="12">
    <location>
        <begin position="334"/>
        <end position="362"/>
    </location>
</feature>
<dbReference type="SUPFAM" id="SSF51045">
    <property type="entry name" value="WW domain"/>
    <property type="match status" value="1"/>
</dbReference>
<dbReference type="PROSITE" id="PS51192">
    <property type="entry name" value="HELICASE_ATP_BIND_1"/>
    <property type="match status" value="1"/>
</dbReference>
<dbReference type="SMART" id="SM00487">
    <property type="entry name" value="DEXDc"/>
    <property type="match status" value="1"/>
</dbReference>
<dbReference type="InterPro" id="IPR014014">
    <property type="entry name" value="RNA_helicase_DEAD_Q_motif"/>
</dbReference>
<feature type="compositionally biased region" description="Gly residues" evidence="8">
    <location>
        <begin position="736"/>
        <end position="761"/>
    </location>
</feature>
<dbReference type="InterPro" id="IPR000629">
    <property type="entry name" value="RNA-helicase_DEAD-box_CS"/>
</dbReference>
<dbReference type="SMART" id="SM00490">
    <property type="entry name" value="HELICc"/>
    <property type="match status" value="1"/>
</dbReference>
<evidence type="ECO:0000256" key="2">
    <source>
        <dbReference type="ARBA" id="ARBA00022528"/>
    </source>
</evidence>
<feature type="domain" description="Helicase C-terminal" evidence="11">
    <location>
        <begin position="568"/>
        <end position="712"/>
    </location>
</feature>
<dbReference type="GO" id="GO:0003676">
    <property type="term" value="F:nucleic acid binding"/>
    <property type="evidence" value="ECO:0007669"/>
    <property type="project" value="InterPro"/>
</dbReference>
<name>A0A8T2UJX1_CERRI</name>
<evidence type="ECO:0000256" key="5">
    <source>
        <dbReference type="ARBA" id="ARBA00022806"/>
    </source>
</evidence>
<evidence type="ECO:0000259" key="9">
    <source>
        <dbReference type="PROSITE" id="PS50020"/>
    </source>
</evidence>
<feature type="region of interest" description="Disordered" evidence="8">
    <location>
        <begin position="49"/>
        <end position="126"/>
    </location>
</feature>
<feature type="compositionally biased region" description="Basic and acidic residues" evidence="8">
    <location>
        <begin position="799"/>
        <end position="815"/>
    </location>
</feature>
<feature type="compositionally biased region" description="Basic residues" evidence="8">
    <location>
        <begin position="837"/>
        <end position="849"/>
    </location>
</feature>
<dbReference type="PROSITE" id="PS51195">
    <property type="entry name" value="Q_MOTIF"/>
    <property type="match status" value="1"/>
</dbReference>
<comment type="caution">
    <text evidence="13">The sequence shown here is derived from an EMBL/GenBank/DDBJ whole genome shotgun (WGS) entry which is preliminary data.</text>
</comment>
<keyword evidence="5" id="KW-0347">Helicase</keyword>
<evidence type="ECO:0000256" key="7">
    <source>
        <dbReference type="PROSITE-ProRule" id="PRU00552"/>
    </source>
</evidence>
<dbReference type="GO" id="GO:0016787">
    <property type="term" value="F:hydrolase activity"/>
    <property type="evidence" value="ECO:0007669"/>
    <property type="project" value="UniProtKB-KW"/>
</dbReference>
<dbReference type="PROSITE" id="PS00039">
    <property type="entry name" value="DEAD_ATP_HELICASE"/>
    <property type="match status" value="1"/>
</dbReference>
<dbReference type="PROSITE" id="PS01159">
    <property type="entry name" value="WW_DOMAIN_1"/>
    <property type="match status" value="1"/>
</dbReference>
<feature type="compositionally biased region" description="Polar residues" evidence="8">
    <location>
        <begin position="99"/>
        <end position="112"/>
    </location>
</feature>
<protein>
    <recommendedName>
        <fullName evidence="1">RNA helicase</fullName>
        <ecNumber evidence="1">3.6.4.13</ecNumber>
    </recommendedName>
</protein>